<dbReference type="InterPro" id="IPR016747">
    <property type="entry name" value="Phosphotransbutyrylase"/>
</dbReference>
<keyword evidence="1" id="KW-1133">Transmembrane helix</keyword>
<dbReference type="InterPro" id="IPR006976">
    <property type="entry name" value="VanZ-like"/>
</dbReference>
<keyword evidence="4" id="KW-1185">Reference proteome</keyword>
<feature type="domain" description="VanZ-like" evidence="2">
    <location>
        <begin position="10"/>
        <end position="156"/>
    </location>
</feature>
<evidence type="ECO:0000259" key="2">
    <source>
        <dbReference type="Pfam" id="PF04892"/>
    </source>
</evidence>
<gene>
    <name evidence="3" type="ORF">P5F74_14600</name>
</gene>
<name>A0ABU6NMD8_9BACI</name>
<keyword evidence="1" id="KW-0812">Transmembrane</keyword>
<feature type="transmembrane region" description="Helical" evidence="1">
    <location>
        <begin position="81"/>
        <end position="99"/>
    </location>
</feature>
<organism evidence="3 4">
    <name type="scientific">Shouchella miscanthi</name>
    <dbReference type="NCBI Taxonomy" id="2598861"/>
    <lineage>
        <taxon>Bacteria</taxon>
        <taxon>Bacillati</taxon>
        <taxon>Bacillota</taxon>
        <taxon>Bacilli</taxon>
        <taxon>Bacillales</taxon>
        <taxon>Bacillaceae</taxon>
        <taxon>Shouchella</taxon>
    </lineage>
</organism>
<protein>
    <submittedName>
        <fullName evidence="3">VanZ family protein</fullName>
    </submittedName>
</protein>
<evidence type="ECO:0000256" key="1">
    <source>
        <dbReference type="SAM" id="Phobius"/>
    </source>
</evidence>
<accession>A0ABU6NMD8</accession>
<dbReference type="EMBL" id="JAROAS010000029">
    <property type="protein sequence ID" value="MED4129370.1"/>
    <property type="molecule type" value="Genomic_DNA"/>
</dbReference>
<sequence length="189" mass="21724">MSRPVKVTIFSLFLLIAVSVIAFSSSTPYGNQDIRGILSHLPIQWIEQTRIAHISFPYGERVISLEYLSVESFVEFFLRKAAHFFSFLFIGLIGTRLLAYFTRLRYASAMSLFFVVFYASIDEYRQSFTPGRSPMIEDVLVDTMGGLVGILIAMFWIVYVRSIKPCEECGNSQTKTHVHKKWEDIRKQA</sequence>
<dbReference type="Pfam" id="PF04892">
    <property type="entry name" value="VanZ"/>
    <property type="match status" value="1"/>
</dbReference>
<reference evidence="3 4" key="1">
    <citation type="submission" date="2023-03" db="EMBL/GenBank/DDBJ databases">
        <title>Bacillus Genome Sequencing.</title>
        <authorList>
            <person name="Dunlap C."/>
        </authorList>
    </citation>
    <scope>NUCLEOTIDE SEQUENCE [LARGE SCALE GENOMIC DNA]</scope>
    <source>
        <strain evidence="3 4">B-4107</strain>
    </source>
</reference>
<feature type="transmembrane region" description="Helical" evidence="1">
    <location>
        <begin position="141"/>
        <end position="160"/>
    </location>
</feature>
<dbReference type="NCBIfam" id="NF037970">
    <property type="entry name" value="vanZ_1"/>
    <property type="match status" value="1"/>
</dbReference>
<evidence type="ECO:0000313" key="4">
    <source>
        <dbReference type="Proteomes" id="UP001341820"/>
    </source>
</evidence>
<evidence type="ECO:0000313" key="3">
    <source>
        <dbReference type="EMBL" id="MED4129370.1"/>
    </source>
</evidence>
<proteinExistence type="predicted"/>
<dbReference type="PIRSF" id="PIRSF019083">
    <property type="entry name" value="UCP019083_VanZ"/>
    <property type="match status" value="1"/>
</dbReference>
<dbReference type="RefSeq" id="WP_144558422.1">
    <property type="nucleotide sequence ID" value="NZ_CP042163.1"/>
</dbReference>
<comment type="caution">
    <text evidence="3">The sequence shown here is derived from an EMBL/GenBank/DDBJ whole genome shotgun (WGS) entry which is preliminary data.</text>
</comment>
<feature type="transmembrane region" description="Helical" evidence="1">
    <location>
        <begin position="104"/>
        <end position="121"/>
    </location>
</feature>
<keyword evidence="1" id="KW-0472">Membrane</keyword>
<dbReference type="Proteomes" id="UP001341820">
    <property type="component" value="Unassembled WGS sequence"/>
</dbReference>